<proteinExistence type="predicted"/>
<evidence type="ECO:0000313" key="1">
    <source>
        <dbReference type="EMBL" id="KAH3667811.1"/>
    </source>
</evidence>
<comment type="caution">
    <text evidence="1">The sequence shown here is derived from an EMBL/GenBank/DDBJ whole genome shotgun (WGS) entry which is preliminary data.</text>
</comment>
<name>A0A9P8P9V2_9ASCO</name>
<dbReference type="AlphaFoldDB" id="A0A9P8P9V2"/>
<evidence type="ECO:0000313" key="2">
    <source>
        <dbReference type="Proteomes" id="UP000769528"/>
    </source>
</evidence>
<protein>
    <submittedName>
        <fullName evidence="1">Uncharacterized protein</fullName>
    </submittedName>
</protein>
<gene>
    <name evidence="1" type="ORF">WICMUC_005211</name>
</gene>
<dbReference type="EMBL" id="JAEUBF010001377">
    <property type="protein sequence ID" value="KAH3667811.1"/>
    <property type="molecule type" value="Genomic_DNA"/>
</dbReference>
<sequence>MIDRLPIEIKLQLLKDYGIKSRPLKYINKDFYKLFNLIYKDKFFQLIDKNQFEINTNFKNSLNQLLSIFNQYLNPLIELIKPESINWEITFFLLVNRKFYFNDDCFIIQSNDKNYQFNSNNNELYSIKINSCQSFQFLKTIYLPSGFEYDFQIKLKNYKSSRGLGTTNFQIELSNQYDNHINGFKLIEYPPIHIHDMLPIDQSSILKIGSFKIPGNFLELIPIDLKIEELGMYPKINLEFEYIEFRLKDFEFLFYSVYQSNSNDIFFEEESMIVKSLERSFYTNLENIISLTIFKDINNNDIQLKQQKEEDSIELDISKIDRILEYYKSGERIFKLLTPFDQKKFKDHQSKVLKLWKLPFKLQN</sequence>
<reference evidence="1" key="2">
    <citation type="submission" date="2021-01" db="EMBL/GenBank/DDBJ databases">
        <authorList>
            <person name="Schikora-Tamarit M.A."/>
        </authorList>
    </citation>
    <scope>NUCLEOTIDE SEQUENCE</scope>
    <source>
        <strain evidence="1">CBS6341</strain>
    </source>
</reference>
<reference evidence="1" key="1">
    <citation type="journal article" date="2021" name="Open Biol.">
        <title>Shared evolutionary footprints suggest mitochondrial oxidative damage underlies multiple complex I losses in fungi.</title>
        <authorList>
            <person name="Schikora-Tamarit M.A."/>
            <person name="Marcet-Houben M."/>
            <person name="Nosek J."/>
            <person name="Gabaldon T."/>
        </authorList>
    </citation>
    <scope>NUCLEOTIDE SEQUENCE</scope>
    <source>
        <strain evidence="1">CBS6341</strain>
    </source>
</reference>
<dbReference type="Proteomes" id="UP000769528">
    <property type="component" value="Unassembled WGS sequence"/>
</dbReference>
<keyword evidence="2" id="KW-1185">Reference proteome</keyword>
<dbReference type="OrthoDB" id="3979210at2759"/>
<organism evidence="1 2">
    <name type="scientific">Wickerhamomyces mucosus</name>
    <dbReference type="NCBI Taxonomy" id="1378264"/>
    <lineage>
        <taxon>Eukaryota</taxon>
        <taxon>Fungi</taxon>
        <taxon>Dikarya</taxon>
        <taxon>Ascomycota</taxon>
        <taxon>Saccharomycotina</taxon>
        <taxon>Saccharomycetes</taxon>
        <taxon>Phaffomycetales</taxon>
        <taxon>Wickerhamomycetaceae</taxon>
        <taxon>Wickerhamomyces</taxon>
    </lineage>
</organism>
<accession>A0A9P8P9V2</accession>